<evidence type="ECO:0000313" key="3">
    <source>
        <dbReference type="Proteomes" id="UP000035083"/>
    </source>
</evidence>
<dbReference type="RefSeq" id="WP_006896888.1">
    <property type="nucleotide sequence ID" value="NZ_BANU01000018.1"/>
</dbReference>
<feature type="region of interest" description="Disordered" evidence="1">
    <location>
        <begin position="108"/>
        <end position="140"/>
    </location>
</feature>
<dbReference type="EMBL" id="BANU01000018">
    <property type="protein sequence ID" value="GAC61486.1"/>
    <property type="molecule type" value="Genomic_DNA"/>
</dbReference>
<protein>
    <submittedName>
        <fullName evidence="2">Uncharacterized protein</fullName>
    </submittedName>
</protein>
<evidence type="ECO:0000256" key="1">
    <source>
        <dbReference type="SAM" id="MobiDB-lite"/>
    </source>
</evidence>
<feature type="region of interest" description="Disordered" evidence="1">
    <location>
        <begin position="221"/>
        <end position="265"/>
    </location>
</feature>
<feature type="compositionally biased region" description="Pro residues" evidence="1">
    <location>
        <begin position="116"/>
        <end position="134"/>
    </location>
</feature>
<proteinExistence type="predicted"/>
<reference evidence="2 3" key="1">
    <citation type="submission" date="2012-12" db="EMBL/GenBank/DDBJ databases">
        <title>Whole genome shotgun sequence of Gordonia sihwensis NBRC 108236.</title>
        <authorList>
            <person name="Yoshida I."/>
            <person name="Hosoyama A."/>
            <person name="Tsuchikane K."/>
            <person name="Ando Y."/>
            <person name="Baba S."/>
            <person name="Ohji S."/>
            <person name="Hamada M."/>
            <person name="Tamura T."/>
            <person name="Yamazoe A."/>
            <person name="Yamazaki S."/>
            <person name="Fujita N."/>
        </authorList>
    </citation>
    <scope>NUCLEOTIDE SEQUENCE [LARGE SCALE GENOMIC DNA]</scope>
    <source>
        <strain evidence="2 3">NBRC 108236</strain>
    </source>
</reference>
<organism evidence="2 3">
    <name type="scientific">Gordonia sihwensis NBRC 108236</name>
    <dbReference type="NCBI Taxonomy" id="1223544"/>
    <lineage>
        <taxon>Bacteria</taxon>
        <taxon>Bacillati</taxon>
        <taxon>Actinomycetota</taxon>
        <taxon>Actinomycetes</taxon>
        <taxon>Mycobacteriales</taxon>
        <taxon>Gordoniaceae</taxon>
        <taxon>Gordonia</taxon>
    </lineage>
</organism>
<evidence type="ECO:0000313" key="2">
    <source>
        <dbReference type="EMBL" id="GAC61486.1"/>
    </source>
</evidence>
<dbReference type="AlphaFoldDB" id="L7LL94"/>
<dbReference type="eggNOG" id="ENOG502ZWG6">
    <property type="taxonomic scope" value="Bacteria"/>
</dbReference>
<keyword evidence="3" id="KW-1185">Reference proteome</keyword>
<comment type="caution">
    <text evidence="2">The sequence shown here is derived from an EMBL/GenBank/DDBJ whole genome shotgun (WGS) entry which is preliminary data.</text>
</comment>
<accession>L7LL94</accession>
<name>L7LL94_9ACTN</name>
<sequence>MRGGGCWSSIVATPDERSALHLTPSHDWLVACVLPAGHDGAHGSDGAQSHSGRRRWLMWDDYARGAQTLAEEFECPSQALDGAPCLFFAGHGGPHRYAAPVGRDFPAEPVVDSAPAPAPVPEPRSAPASPPPLPPEDESFSVSALDDLFAGMPSLRDLPTTDLLVFPESSFHPAAPAWPQSRGDYVAEHRPDGPRAPEAVVSGPARFEPAEQVIDAEVVEAPDAEPKRGRRRRLREDADPALRPAEAGRSRHRAAHDAEDSAGAATVDPNMLEVRPGAASVLTTPMVEVISSSWDPVRMGIPVARRPLPGDSDVWSVAEVVEDAAAHVRSLPEAAQDGEVSAALLDVAESLGRLADALKPSC</sequence>
<dbReference type="Proteomes" id="UP000035083">
    <property type="component" value="Unassembled WGS sequence"/>
</dbReference>
<gene>
    <name evidence="2" type="ORF">GSI01S_18_00470</name>
</gene>